<gene>
    <name evidence="1" type="ORF">BECKFW1821C_GA0114237_10526</name>
</gene>
<organism evidence="1">
    <name type="scientific">Candidatus Kentrum sp. FW</name>
    <dbReference type="NCBI Taxonomy" id="2126338"/>
    <lineage>
        <taxon>Bacteria</taxon>
        <taxon>Pseudomonadati</taxon>
        <taxon>Pseudomonadota</taxon>
        <taxon>Gammaproteobacteria</taxon>
        <taxon>Candidatus Kentrum</taxon>
    </lineage>
</organism>
<evidence type="ECO:0000313" key="1">
    <source>
        <dbReference type="EMBL" id="VFJ73501.1"/>
    </source>
</evidence>
<protein>
    <submittedName>
        <fullName evidence="1">Uncharacterized protein</fullName>
    </submittedName>
</protein>
<dbReference type="AlphaFoldDB" id="A0A450TWR3"/>
<proteinExistence type="predicted"/>
<name>A0A450TWR3_9GAMM</name>
<reference evidence="1" key="1">
    <citation type="submission" date="2019-02" db="EMBL/GenBank/DDBJ databases">
        <authorList>
            <person name="Gruber-Vodicka R. H."/>
            <person name="Seah K. B. B."/>
        </authorList>
    </citation>
    <scope>NUCLEOTIDE SEQUENCE</scope>
    <source>
        <strain evidence="1">BECK_BZ131</strain>
    </source>
</reference>
<dbReference type="EMBL" id="CAADFE010000052">
    <property type="protein sequence ID" value="VFJ73501.1"/>
    <property type="molecule type" value="Genomic_DNA"/>
</dbReference>
<accession>A0A450TWR3</accession>
<sequence length="88" mass="10070">MLNEIDLSEWARIIGLNVTRGLRQTCLFPARFRGRRSGFTKTDFALPMPGHVLSVRGEASPDLCRNFEQSDWEIPARFQVSATLDWCL</sequence>